<dbReference type="PANTHER" id="PTHR42711:SF19">
    <property type="entry name" value="DOXORUBICIN RESISTANCE ATP-BINDING PROTEIN DRRA"/>
    <property type="match status" value="1"/>
</dbReference>
<dbReference type="CDD" id="cd03230">
    <property type="entry name" value="ABC_DR_subfamily_A"/>
    <property type="match status" value="1"/>
</dbReference>
<dbReference type="InterPro" id="IPR027417">
    <property type="entry name" value="P-loop_NTPase"/>
</dbReference>
<keyword evidence="2" id="KW-0813">Transport</keyword>
<reference evidence="8 9" key="1">
    <citation type="submission" date="2017-10" db="EMBL/GenBank/DDBJ databases">
        <title>Sequencing the genomes of 1000 actinobacteria strains.</title>
        <authorList>
            <person name="Klenk H.-P."/>
        </authorList>
    </citation>
    <scope>NUCLEOTIDE SEQUENCE [LARGE SCALE GENOMIC DNA]</scope>
    <source>
        <strain evidence="8 9">DSM 21798</strain>
    </source>
</reference>
<dbReference type="GO" id="GO:0005886">
    <property type="term" value="C:plasma membrane"/>
    <property type="evidence" value="ECO:0007669"/>
    <property type="project" value="UniProtKB-SubCell"/>
</dbReference>
<evidence type="ECO:0000256" key="1">
    <source>
        <dbReference type="ARBA" id="ARBA00004202"/>
    </source>
</evidence>
<comment type="subcellular location">
    <subcellularLocation>
        <location evidence="1">Cell membrane</location>
        <topology evidence="1">Peripheral membrane protein</topology>
    </subcellularLocation>
</comment>
<dbReference type="GO" id="GO:0046677">
    <property type="term" value="P:response to antibiotic"/>
    <property type="evidence" value="ECO:0007669"/>
    <property type="project" value="UniProtKB-KW"/>
</dbReference>
<feature type="compositionally biased region" description="Basic and acidic residues" evidence="6">
    <location>
        <begin position="106"/>
        <end position="123"/>
    </location>
</feature>
<keyword evidence="5" id="KW-0046">Antibiotic resistance</keyword>
<dbReference type="EMBL" id="PDJE01000001">
    <property type="protein sequence ID" value="PFG31624.1"/>
    <property type="molecule type" value="Genomic_DNA"/>
</dbReference>
<dbReference type="PROSITE" id="PS50893">
    <property type="entry name" value="ABC_TRANSPORTER_2"/>
    <property type="match status" value="1"/>
</dbReference>
<evidence type="ECO:0000313" key="9">
    <source>
        <dbReference type="Proteomes" id="UP000221369"/>
    </source>
</evidence>
<keyword evidence="9" id="KW-1185">Reference proteome</keyword>
<comment type="caution">
    <text evidence="8">The sequence shown here is derived from an EMBL/GenBank/DDBJ whole genome shotgun (WGS) entry which is preliminary data.</text>
</comment>
<evidence type="ECO:0000256" key="3">
    <source>
        <dbReference type="ARBA" id="ARBA00022741"/>
    </source>
</evidence>
<dbReference type="AlphaFoldDB" id="A0A2A9DYF4"/>
<dbReference type="Gene3D" id="3.40.50.300">
    <property type="entry name" value="P-loop containing nucleotide triphosphate hydrolases"/>
    <property type="match status" value="1"/>
</dbReference>
<gene>
    <name evidence="8" type="ORF">ATJ78_2601</name>
</gene>
<dbReference type="SMART" id="SM00382">
    <property type="entry name" value="AAA"/>
    <property type="match status" value="1"/>
</dbReference>
<dbReference type="InterPro" id="IPR003593">
    <property type="entry name" value="AAA+_ATPase"/>
</dbReference>
<dbReference type="InterPro" id="IPR017871">
    <property type="entry name" value="ABC_transporter-like_CS"/>
</dbReference>
<feature type="compositionally biased region" description="Polar residues" evidence="6">
    <location>
        <begin position="10"/>
        <end position="26"/>
    </location>
</feature>
<organism evidence="8 9">
    <name type="scientific">Paramicrobacterium agarici</name>
    <dbReference type="NCBI Taxonomy" id="630514"/>
    <lineage>
        <taxon>Bacteria</taxon>
        <taxon>Bacillati</taxon>
        <taxon>Actinomycetota</taxon>
        <taxon>Actinomycetes</taxon>
        <taxon>Micrococcales</taxon>
        <taxon>Microbacteriaceae</taxon>
        <taxon>Paramicrobacterium</taxon>
    </lineage>
</organism>
<evidence type="ECO:0000259" key="7">
    <source>
        <dbReference type="PROSITE" id="PS50893"/>
    </source>
</evidence>
<keyword evidence="3" id="KW-0547">Nucleotide-binding</keyword>
<feature type="domain" description="ABC transporter" evidence="7">
    <location>
        <begin position="153"/>
        <end position="383"/>
    </location>
</feature>
<evidence type="ECO:0000256" key="5">
    <source>
        <dbReference type="ARBA" id="ARBA00023251"/>
    </source>
</evidence>
<accession>A0A2A9DYF4</accession>
<protein>
    <submittedName>
        <fullName evidence="8">ABC-2 type transport system ATP-binding protein</fullName>
    </submittedName>
</protein>
<dbReference type="GO" id="GO:0005524">
    <property type="term" value="F:ATP binding"/>
    <property type="evidence" value="ECO:0007669"/>
    <property type="project" value="UniProtKB-KW"/>
</dbReference>
<evidence type="ECO:0000256" key="2">
    <source>
        <dbReference type="ARBA" id="ARBA00022448"/>
    </source>
</evidence>
<dbReference type="PROSITE" id="PS00211">
    <property type="entry name" value="ABC_TRANSPORTER_1"/>
    <property type="match status" value="1"/>
</dbReference>
<dbReference type="Proteomes" id="UP000221369">
    <property type="component" value="Unassembled WGS sequence"/>
</dbReference>
<dbReference type="InterPro" id="IPR050763">
    <property type="entry name" value="ABC_transporter_ATP-binding"/>
</dbReference>
<keyword evidence="4 8" id="KW-0067">ATP-binding</keyword>
<proteinExistence type="predicted"/>
<evidence type="ECO:0000256" key="6">
    <source>
        <dbReference type="SAM" id="MobiDB-lite"/>
    </source>
</evidence>
<dbReference type="SUPFAM" id="SSF52540">
    <property type="entry name" value="P-loop containing nucleoside triphosphate hydrolases"/>
    <property type="match status" value="1"/>
</dbReference>
<dbReference type="InterPro" id="IPR003439">
    <property type="entry name" value="ABC_transporter-like_ATP-bd"/>
</dbReference>
<sequence length="401" mass="42177">MAPAGAMKKTQATSSGADTSSPAPTISVSERVSSAARDAADVSAAEQVTATQEISDPDDDSTPSVTQSEDDVHSDRGDAPQARPVGTDVVSGATTWVRSAWKRTRERMSDEREKAAERAKKRAEAKAEKAAAAKDAADQLLTAAADATPRGAVSMSGLRKEFGDTVAVTSIDLDIPSGSFYGIVGPNGAGKTTTLSMITGLLRPDAGTVSVGGVDVWSDPAAAKRMMGTLPDRMRLFDRLTGAQLLYYSGVLRGLDNVTVRARVKSLTRAFGLDDAVGRLVSDYSAGMSKKIALACALIHSPRVLVLDEPFESVDPVSAASITEILQKYVENGGTVILSSHGMEFIERVCDNVAIIVGGELLASGAVDDVRDGGTLEERFIELVGGRKATEDLEWLHSFSD</sequence>
<evidence type="ECO:0000256" key="4">
    <source>
        <dbReference type="ARBA" id="ARBA00022840"/>
    </source>
</evidence>
<feature type="compositionally biased region" description="Low complexity" evidence="6">
    <location>
        <begin position="27"/>
        <end position="46"/>
    </location>
</feature>
<dbReference type="Pfam" id="PF00005">
    <property type="entry name" value="ABC_tran"/>
    <property type="match status" value="1"/>
</dbReference>
<dbReference type="GO" id="GO:0016887">
    <property type="term" value="F:ATP hydrolysis activity"/>
    <property type="evidence" value="ECO:0007669"/>
    <property type="project" value="InterPro"/>
</dbReference>
<dbReference type="PANTHER" id="PTHR42711">
    <property type="entry name" value="ABC TRANSPORTER ATP-BINDING PROTEIN"/>
    <property type="match status" value="1"/>
</dbReference>
<name>A0A2A9DYF4_9MICO</name>
<evidence type="ECO:0000313" key="8">
    <source>
        <dbReference type="EMBL" id="PFG31624.1"/>
    </source>
</evidence>
<feature type="region of interest" description="Disordered" evidence="6">
    <location>
        <begin position="1"/>
        <end position="123"/>
    </location>
</feature>